<evidence type="ECO:0000313" key="2">
    <source>
        <dbReference type="Proteomes" id="UP001283361"/>
    </source>
</evidence>
<dbReference type="Proteomes" id="UP001283361">
    <property type="component" value="Unassembled WGS sequence"/>
</dbReference>
<evidence type="ECO:0000313" key="1">
    <source>
        <dbReference type="EMBL" id="KAK3751401.1"/>
    </source>
</evidence>
<accession>A0AAE0YMG8</accession>
<name>A0AAE0YMG8_9GAST</name>
<dbReference type="EMBL" id="JAWDGP010005821">
    <property type="protein sequence ID" value="KAK3751401.1"/>
    <property type="molecule type" value="Genomic_DNA"/>
</dbReference>
<keyword evidence="2" id="KW-1185">Reference proteome</keyword>
<sequence length="79" mass="8737">MRTTALDILAEAAGRITWKPIYYLALSPELGSASQCFEQLLVEKEAGVINYDDVDKVVSACEVISSCVQEFIRDLQVLV</sequence>
<protein>
    <submittedName>
        <fullName evidence="1">Uncharacterized protein</fullName>
    </submittedName>
</protein>
<dbReference type="AlphaFoldDB" id="A0AAE0YMG8"/>
<proteinExistence type="predicted"/>
<comment type="caution">
    <text evidence="1">The sequence shown here is derived from an EMBL/GenBank/DDBJ whole genome shotgun (WGS) entry which is preliminary data.</text>
</comment>
<gene>
    <name evidence="1" type="ORF">RRG08_008551</name>
</gene>
<reference evidence="1" key="1">
    <citation type="journal article" date="2023" name="G3 (Bethesda)">
        <title>A reference genome for the long-term kleptoplast-retaining sea slug Elysia crispata morphotype clarki.</title>
        <authorList>
            <person name="Eastman K.E."/>
            <person name="Pendleton A.L."/>
            <person name="Shaikh M.A."/>
            <person name="Suttiyut T."/>
            <person name="Ogas R."/>
            <person name="Tomko P."/>
            <person name="Gavelis G."/>
            <person name="Widhalm J.R."/>
            <person name="Wisecaver J.H."/>
        </authorList>
    </citation>
    <scope>NUCLEOTIDE SEQUENCE</scope>
    <source>
        <strain evidence="1">ECLA1</strain>
    </source>
</reference>
<organism evidence="1 2">
    <name type="scientific">Elysia crispata</name>
    <name type="common">lettuce slug</name>
    <dbReference type="NCBI Taxonomy" id="231223"/>
    <lineage>
        <taxon>Eukaryota</taxon>
        <taxon>Metazoa</taxon>
        <taxon>Spiralia</taxon>
        <taxon>Lophotrochozoa</taxon>
        <taxon>Mollusca</taxon>
        <taxon>Gastropoda</taxon>
        <taxon>Heterobranchia</taxon>
        <taxon>Euthyneura</taxon>
        <taxon>Panpulmonata</taxon>
        <taxon>Sacoglossa</taxon>
        <taxon>Placobranchoidea</taxon>
        <taxon>Plakobranchidae</taxon>
        <taxon>Elysia</taxon>
    </lineage>
</organism>